<dbReference type="EMBL" id="JTDV01000018">
    <property type="protein sequence ID" value="KJD31126.1"/>
    <property type="molecule type" value="Genomic_DNA"/>
</dbReference>
<keyword evidence="4" id="KW-1185">Reference proteome</keyword>
<keyword evidence="1" id="KW-0732">Signal</keyword>
<dbReference type="Proteomes" id="UP000032361">
    <property type="component" value="Unassembled WGS sequence"/>
</dbReference>
<name>A0A0D7VWA2_9FLAO</name>
<gene>
    <name evidence="3" type="ORF">PK35_16345</name>
</gene>
<dbReference type="OrthoDB" id="1433593at2"/>
<organism evidence="3 4">
    <name type="scientific">Neotamlana nanhaiensis</name>
    <dbReference type="NCBI Taxonomy" id="1382798"/>
    <lineage>
        <taxon>Bacteria</taxon>
        <taxon>Pseudomonadati</taxon>
        <taxon>Bacteroidota</taxon>
        <taxon>Flavobacteriia</taxon>
        <taxon>Flavobacteriales</taxon>
        <taxon>Flavobacteriaceae</taxon>
        <taxon>Neotamlana</taxon>
    </lineage>
</organism>
<dbReference type="STRING" id="1382798.PK35_16345"/>
<dbReference type="RefSeq" id="WP_044627650.1">
    <property type="nucleotide sequence ID" value="NZ_JTDV01000018.1"/>
</dbReference>
<evidence type="ECO:0000313" key="3">
    <source>
        <dbReference type="EMBL" id="KJD31126.1"/>
    </source>
</evidence>
<feature type="domain" description="Secretion system C-terminal sorting" evidence="2">
    <location>
        <begin position="210"/>
        <end position="278"/>
    </location>
</feature>
<dbReference type="Pfam" id="PF18962">
    <property type="entry name" value="Por_Secre_tail"/>
    <property type="match status" value="1"/>
</dbReference>
<sequence>MYYRFIIPILIWSTTFAYAQFKGGDADGFNSTNLIGSKITGKIASFKVLFTSNQGNGFHSLNKQITLSHINFNIYKGGSNHGFDSNNTLAALNNTNITVIYKGFIGDGYTSKNSQLNLKNANIAVLYIGNQGDGYNHNTITTILNGSDASIYHGGIGDGFNYNINLNNYLTGSIIAIYHGGNGDGFTYNNLTSALVLKTHNLLNDNNVQLYPNPANQELHIQTRGFIRLTKVEVYDISAKKLKVSVDNNTINTSQLSEGYYLIKLYSKKNNVNKRILIQH</sequence>
<dbReference type="AlphaFoldDB" id="A0A0D7VWA2"/>
<dbReference type="InterPro" id="IPR026444">
    <property type="entry name" value="Secre_tail"/>
</dbReference>
<protein>
    <recommendedName>
        <fullName evidence="2">Secretion system C-terminal sorting domain-containing protein</fullName>
    </recommendedName>
</protein>
<comment type="caution">
    <text evidence="3">The sequence shown here is derived from an EMBL/GenBank/DDBJ whole genome shotgun (WGS) entry which is preliminary data.</text>
</comment>
<reference evidence="3 4" key="1">
    <citation type="journal article" date="2015" name="Antonie Van Leeuwenhoek">
        <title>Tamlana nanhaiensis sp. nov., isolated from surface seawater collected from the South China Sea.</title>
        <authorList>
            <person name="Liu X."/>
            <person name="Lai Q."/>
            <person name="Du Y."/>
            <person name="Li G."/>
            <person name="Sun F."/>
            <person name="Shao Z."/>
        </authorList>
    </citation>
    <scope>NUCLEOTIDE SEQUENCE [LARGE SCALE GENOMIC DNA]</scope>
    <source>
        <strain evidence="3 4">FHC16</strain>
    </source>
</reference>
<accession>A0A0D7VWA2</accession>
<evidence type="ECO:0000313" key="4">
    <source>
        <dbReference type="Proteomes" id="UP000032361"/>
    </source>
</evidence>
<evidence type="ECO:0000259" key="2">
    <source>
        <dbReference type="Pfam" id="PF18962"/>
    </source>
</evidence>
<proteinExistence type="predicted"/>
<dbReference type="PATRIC" id="fig|1382798.3.peg.2277"/>
<dbReference type="NCBIfam" id="TIGR04183">
    <property type="entry name" value="Por_Secre_tail"/>
    <property type="match status" value="1"/>
</dbReference>
<evidence type="ECO:0000256" key="1">
    <source>
        <dbReference type="ARBA" id="ARBA00022729"/>
    </source>
</evidence>